<dbReference type="RefSeq" id="WP_345414729.1">
    <property type="nucleotide sequence ID" value="NZ_BAABGT010000025.1"/>
</dbReference>
<feature type="transmembrane region" description="Helical" evidence="1">
    <location>
        <begin position="12"/>
        <end position="34"/>
    </location>
</feature>
<dbReference type="EMBL" id="BAABGT010000025">
    <property type="protein sequence ID" value="GAA4542734.1"/>
    <property type="molecule type" value="Genomic_DNA"/>
</dbReference>
<accession>A0ABP8RM97</accession>
<comment type="caution">
    <text evidence="2">The sequence shown here is derived from an EMBL/GenBank/DDBJ whole genome shotgun (WGS) entry which is preliminary data.</text>
</comment>
<protein>
    <submittedName>
        <fullName evidence="2">Uncharacterized protein</fullName>
    </submittedName>
</protein>
<proteinExistence type="predicted"/>
<evidence type="ECO:0000313" key="2">
    <source>
        <dbReference type="EMBL" id="GAA4542734.1"/>
    </source>
</evidence>
<name>A0ABP8RM97_9PSEU</name>
<feature type="transmembrane region" description="Helical" evidence="1">
    <location>
        <begin position="46"/>
        <end position="64"/>
    </location>
</feature>
<reference evidence="3" key="1">
    <citation type="journal article" date="2019" name="Int. J. Syst. Evol. Microbiol.">
        <title>The Global Catalogue of Microorganisms (GCM) 10K type strain sequencing project: providing services to taxonomists for standard genome sequencing and annotation.</title>
        <authorList>
            <consortium name="The Broad Institute Genomics Platform"/>
            <consortium name="The Broad Institute Genome Sequencing Center for Infectious Disease"/>
            <person name="Wu L."/>
            <person name="Ma J."/>
        </authorList>
    </citation>
    <scope>NUCLEOTIDE SEQUENCE [LARGE SCALE GENOMIC DNA]</scope>
    <source>
        <strain evidence="3">JCM 17906</strain>
    </source>
</reference>
<keyword evidence="1" id="KW-0472">Membrane</keyword>
<sequence length="135" mass="13833">MSAVLSGRDGRLRGGAVGAVALAAATAATWLAWSGWAVLAAEPVRFAPWQLAGTAVSAATLAILAPRWLPAWVVATVMPPSFTAAWSWTAAASDDSGLWAVGGLLVLVGTVLAAAVLVPLGVALRPMRWAWFRGS</sequence>
<feature type="transmembrane region" description="Helical" evidence="1">
    <location>
        <begin position="97"/>
        <end position="124"/>
    </location>
</feature>
<keyword evidence="3" id="KW-1185">Reference proteome</keyword>
<keyword evidence="1" id="KW-1133">Transmembrane helix</keyword>
<dbReference type="Proteomes" id="UP001501598">
    <property type="component" value="Unassembled WGS sequence"/>
</dbReference>
<gene>
    <name evidence="2" type="ORF">GCM10023175_18520</name>
</gene>
<organism evidence="2 3">
    <name type="scientific">Pseudonocardia xishanensis</name>
    <dbReference type="NCBI Taxonomy" id="630995"/>
    <lineage>
        <taxon>Bacteria</taxon>
        <taxon>Bacillati</taxon>
        <taxon>Actinomycetota</taxon>
        <taxon>Actinomycetes</taxon>
        <taxon>Pseudonocardiales</taxon>
        <taxon>Pseudonocardiaceae</taxon>
        <taxon>Pseudonocardia</taxon>
    </lineage>
</organism>
<evidence type="ECO:0000313" key="3">
    <source>
        <dbReference type="Proteomes" id="UP001501598"/>
    </source>
</evidence>
<keyword evidence="1" id="KW-0812">Transmembrane</keyword>
<feature type="transmembrane region" description="Helical" evidence="1">
    <location>
        <begin position="71"/>
        <end position="91"/>
    </location>
</feature>
<evidence type="ECO:0000256" key="1">
    <source>
        <dbReference type="SAM" id="Phobius"/>
    </source>
</evidence>